<dbReference type="AlphaFoldDB" id="A0A0F9MKG9"/>
<dbReference type="Gene3D" id="1.10.10.10">
    <property type="entry name" value="Winged helix-like DNA-binding domain superfamily/Winged helix DNA-binding domain"/>
    <property type="match status" value="1"/>
</dbReference>
<dbReference type="EMBL" id="LAZR01009944">
    <property type="protein sequence ID" value="KKM69707.1"/>
    <property type="molecule type" value="Genomic_DNA"/>
</dbReference>
<evidence type="ECO:0000313" key="1">
    <source>
        <dbReference type="EMBL" id="KKM69707.1"/>
    </source>
</evidence>
<dbReference type="SUPFAM" id="SSF46894">
    <property type="entry name" value="C-terminal effector domain of the bipartite response regulators"/>
    <property type="match status" value="1"/>
</dbReference>
<accession>A0A0F9MKG9</accession>
<reference evidence="1" key="1">
    <citation type="journal article" date="2015" name="Nature">
        <title>Complex archaea that bridge the gap between prokaryotes and eukaryotes.</title>
        <authorList>
            <person name="Spang A."/>
            <person name="Saw J.H."/>
            <person name="Jorgensen S.L."/>
            <person name="Zaremba-Niedzwiedzka K."/>
            <person name="Martijn J."/>
            <person name="Lind A.E."/>
            <person name="van Eijk R."/>
            <person name="Schleper C."/>
            <person name="Guy L."/>
            <person name="Ettema T.J."/>
        </authorList>
    </citation>
    <scope>NUCLEOTIDE SEQUENCE</scope>
</reference>
<name>A0A0F9MKG9_9ZZZZ</name>
<dbReference type="InterPro" id="IPR036388">
    <property type="entry name" value="WH-like_DNA-bd_sf"/>
</dbReference>
<organism evidence="1">
    <name type="scientific">marine sediment metagenome</name>
    <dbReference type="NCBI Taxonomy" id="412755"/>
    <lineage>
        <taxon>unclassified sequences</taxon>
        <taxon>metagenomes</taxon>
        <taxon>ecological metagenomes</taxon>
    </lineage>
</organism>
<proteinExistence type="predicted"/>
<dbReference type="GO" id="GO:0006355">
    <property type="term" value="P:regulation of DNA-templated transcription"/>
    <property type="evidence" value="ECO:0007669"/>
    <property type="project" value="InterPro"/>
</dbReference>
<protein>
    <submittedName>
        <fullName evidence="1">Uncharacterized protein</fullName>
    </submittedName>
</protein>
<gene>
    <name evidence="1" type="ORF">LCGC14_1447980</name>
</gene>
<dbReference type="InterPro" id="IPR016032">
    <property type="entry name" value="Sig_transdc_resp-reg_C-effctor"/>
</dbReference>
<dbReference type="GO" id="GO:0003677">
    <property type="term" value="F:DNA binding"/>
    <property type="evidence" value="ECO:0007669"/>
    <property type="project" value="InterPro"/>
</dbReference>
<sequence>MKLDLTRKEVEALSLMARGLTAEGAGAKLGVSKNTVFYRLHRARARNGGLTTFALMYELGRLVGREPEPAAAPRDRR</sequence>
<comment type="caution">
    <text evidence="1">The sequence shown here is derived from an EMBL/GenBank/DDBJ whole genome shotgun (WGS) entry which is preliminary data.</text>
</comment>